<keyword evidence="1" id="KW-0812">Transmembrane</keyword>
<dbReference type="KEGG" id="dli:dnl_38800"/>
<feature type="transmembrane region" description="Helical" evidence="1">
    <location>
        <begin position="6"/>
        <end position="24"/>
    </location>
</feature>
<feature type="transmembrane region" description="Helical" evidence="1">
    <location>
        <begin position="60"/>
        <end position="80"/>
    </location>
</feature>
<dbReference type="InterPro" id="IPR046125">
    <property type="entry name" value="DUF6122"/>
</dbReference>
<evidence type="ECO:0000256" key="1">
    <source>
        <dbReference type="SAM" id="Phobius"/>
    </source>
</evidence>
<gene>
    <name evidence="2" type="ORF">dnl_38800</name>
</gene>
<protein>
    <submittedName>
        <fullName evidence="2">Uncharacterized protein</fullName>
    </submittedName>
</protein>
<proteinExistence type="predicted"/>
<evidence type="ECO:0000313" key="3">
    <source>
        <dbReference type="Proteomes" id="UP000663720"/>
    </source>
</evidence>
<dbReference type="Pfam" id="PF19617">
    <property type="entry name" value="DUF6122"/>
    <property type="match status" value="1"/>
</dbReference>
<accession>A0A975BA78</accession>
<name>A0A975BA78_9BACT</name>
<feature type="transmembrane region" description="Helical" evidence="1">
    <location>
        <begin position="31"/>
        <end position="48"/>
    </location>
</feature>
<reference evidence="2" key="1">
    <citation type="journal article" date="2021" name="Microb. Physiol.">
        <title>Proteogenomic Insights into the Physiology of Marine, Sulfate-Reducing, Filamentous Desulfonema limicola and Desulfonema magnum.</title>
        <authorList>
            <person name="Schnaars V."/>
            <person name="Wohlbrand L."/>
            <person name="Scheve S."/>
            <person name="Hinrichs C."/>
            <person name="Reinhardt R."/>
            <person name="Rabus R."/>
        </authorList>
    </citation>
    <scope>NUCLEOTIDE SEQUENCE</scope>
    <source>
        <strain evidence="2">5ac10</strain>
    </source>
</reference>
<keyword evidence="1" id="KW-1133">Transmembrane helix</keyword>
<keyword evidence="1" id="KW-0472">Membrane</keyword>
<organism evidence="2 3">
    <name type="scientific">Desulfonema limicola</name>
    <dbReference type="NCBI Taxonomy" id="45656"/>
    <lineage>
        <taxon>Bacteria</taxon>
        <taxon>Pseudomonadati</taxon>
        <taxon>Thermodesulfobacteriota</taxon>
        <taxon>Desulfobacteria</taxon>
        <taxon>Desulfobacterales</taxon>
        <taxon>Desulfococcaceae</taxon>
        <taxon>Desulfonema</taxon>
    </lineage>
</organism>
<dbReference type="AlphaFoldDB" id="A0A975BA78"/>
<keyword evidence="3" id="KW-1185">Reference proteome</keyword>
<sequence>MQHSTIFHIILHFAVPGLIAWIFFKNDFKKSWLIMISTMIVDLDHLLADPVFDPNRCSIGFHPLHSVAAIGIYALMAVVCESKIVRLAGTGLIIHMILDGIDCIC</sequence>
<dbReference type="EMBL" id="CP061799">
    <property type="protein sequence ID" value="QTA81542.1"/>
    <property type="molecule type" value="Genomic_DNA"/>
</dbReference>
<dbReference type="Proteomes" id="UP000663720">
    <property type="component" value="Chromosome"/>
</dbReference>
<dbReference type="RefSeq" id="WP_207687565.1">
    <property type="nucleotide sequence ID" value="NZ_CP061799.1"/>
</dbReference>
<evidence type="ECO:0000313" key="2">
    <source>
        <dbReference type="EMBL" id="QTA81542.1"/>
    </source>
</evidence>